<accession>A0A7S8ICN7</accession>
<keyword evidence="8" id="KW-1185">Reference proteome</keyword>
<name>A0A7S8ICN7_9CHLR</name>
<dbReference type="InterPro" id="IPR010652">
    <property type="entry name" value="DUF1232"/>
</dbReference>
<gene>
    <name evidence="7" type="ORF">G4Y79_12330</name>
</gene>
<keyword evidence="3 5" id="KW-1133">Transmembrane helix</keyword>
<protein>
    <submittedName>
        <fullName evidence="7">DUF1232 domain-containing protein</fullName>
    </submittedName>
</protein>
<dbReference type="Pfam" id="PF06803">
    <property type="entry name" value="DUF1232"/>
    <property type="match status" value="1"/>
</dbReference>
<dbReference type="GO" id="GO:0012505">
    <property type="term" value="C:endomembrane system"/>
    <property type="evidence" value="ECO:0007669"/>
    <property type="project" value="UniProtKB-SubCell"/>
</dbReference>
<reference evidence="7 8" key="1">
    <citation type="submission" date="2020-02" db="EMBL/GenBank/DDBJ databases">
        <authorList>
            <person name="Zheng R.K."/>
            <person name="Sun C.M."/>
        </authorList>
    </citation>
    <scope>NUCLEOTIDE SEQUENCE [LARGE SCALE GENOMIC DNA]</scope>
    <source>
        <strain evidence="8">rifampicinis</strain>
    </source>
</reference>
<evidence type="ECO:0000313" key="8">
    <source>
        <dbReference type="Proteomes" id="UP000594468"/>
    </source>
</evidence>
<evidence type="ECO:0000259" key="6">
    <source>
        <dbReference type="Pfam" id="PF06803"/>
    </source>
</evidence>
<evidence type="ECO:0000256" key="3">
    <source>
        <dbReference type="ARBA" id="ARBA00022989"/>
    </source>
</evidence>
<evidence type="ECO:0000256" key="5">
    <source>
        <dbReference type="SAM" id="Phobius"/>
    </source>
</evidence>
<feature type="transmembrane region" description="Helical" evidence="5">
    <location>
        <begin position="37"/>
        <end position="58"/>
    </location>
</feature>
<dbReference type="KEGG" id="pmet:G4Y79_12330"/>
<dbReference type="Proteomes" id="UP000594468">
    <property type="component" value="Chromosome"/>
</dbReference>
<dbReference type="RefSeq" id="WP_195168579.1">
    <property type="nucleotide sequence ID" value="NZ_CP062983.1"/>
</dbReference>
<evidence type="ECO:0000313" key="7">
    <source>
        <dbReference type="EMBL" id="QPC80504.1"/>
    </source>
</evidence>
<dbReference type="EMBL" id="CP062983">
    <property type="protein sequence ID" value="QPC80504.1"/>
    <property type="molecule type" value="Genomic_DNA"/>
</dbReference>
<proteinExistence type="predicted"/>
<comment type="subcellular location">
    <subcellularLocation>
        <location evidence="1">Endomembrane system</location>
        <topology evidence="1">Multi-pass membrane protein</topology>
    </subcellularLocation>
</comment>
<keyword evidence="2 5" id="KW-0812">Transmembrane</keyword>
<sequence>MFRKGFTLFWTAREQLQLTWALLRDDRVPKWQKAIPFLPLIYILSPLNFLTFAIPFVGQIDEVVLMLLAMKAMERAVDQKILAEYQKKLAKK</sequence>
<evidence type="ECO:0000256" key="2">
    <source>
        <dbReference type="ARBA" id="ARBA00022692"/>
    </source>
</evidence>
<evidence type="ECO:0000256" key="4">
    <source>
        <dbReference type="ARBA" id="ARBA00023136"/>
    </source>
</evidence>
<keyword evidence="4 5" id="KW-0472">Membrane</keyword>
<organism evidence="7 8">
    <name type="scientific">Phototrophicus methaneseepsis</name>
    <dbReference type="NCBI Taxonomy" id="2710758"/>
    <lineage>
        <taxon>Bacteria</taxon>
        <taxon>Bacillati</taxon>
        <taxon>Chloroflexota</taxon>
        <taxon>Candidatus Thermofontia</taxon>
        <taxon>Phototrophicales</taxon>
        <taxon>Phototrophicaceae</taxon>
        <taxon>Phototrophicus</taxon>
    </lineage>
</organism>
<dbReference type="AlphaFoldDB" id="A0A7S8ICN7"/>
<evidence type="ECO:0000256" key="1">
    <source>
        <dbReference type="ARBA" id="ARBA00004127"/>
    </source>
</evidence>
<feature type="domain" description="DUF1232" evidence="6">
    <location>
        <begin position="33"/>
        <end position="68"/>
    </location>
</feature>